<organism evidence="1 2">
    <name type="scientific">Caerostris extrusa</name>
    <name type="common">Bark spider</name>
    <name type="synonym">Caerostris bankana</name>
    <dbReference type="NCBI Taxonomy" id="172846"/>
    <lineage>
        <taxon>Eukaryota</taxon>
        <taxon>Metazoa</taxon>
        <taxon>Ecdysozoa</taxon>
        <taxon>Arthropoda</taxon>
        <taxon>Chelicerata</taxon>
        <taxon>Arachnida</taxon>
        <taxon>Araneae</taxon>
        <taxon>Araneomorphae</taxon>
        <taxon>Entelegynae</taxon>
        <taxon>Araneoidea</taxon>
        <taxon>Araneidae</taxon>
        <taxon>Caerostris</taxon>
    </lineage>
</organism>
<dbReference type="EMBL" id="BPLR01020399">
    <property type="protein sequence ID" value="GIX78291.1"/>
    <property type="molecule type" value="Genomic_DNA"/>
</dbReference>
<protein>
    <recommendedName>
        <fullName evidence="3">Ycf15</fullName>
    </recommendedName>
</protein>
<keyword evidence="2" id="KW-1185">Reference proteome</keyword>
<accession>A0AAV4N2I2</accession>
<sequence>MLKIIFHSVAFIEANCPRIAIIILRKTLSGWTSPELHSKKNPPSCVKNRKRKGSTSCYLAKIQLLKKEIFYSWHLKSNEVASGSDERGLFFIFLYASS</sequence>
<evidence type="ECO:0000313" key="1">
    <source>
        <dbReference type="EMBL" id="GIX78291.1"/>
    </source>
</evidence>
<reference evidence="1 2" key="1">
    <citation type="submission" date="2021-06" db="EMBL/GenBank/DDBJ databases">
        <title>Caerostris extrusa draft genome.</title>
        <authorList>
            <person name="Kono N."/>
            <person name="Arakawa K."/>
        </authorList>
    </citation>
    <scope>NUCLEOTIDE SEQUENCE [LARGE SCALE GENOMIC DNA]</scope>
</reference>
<comment type="caution">
    <text evidence="1">The sequence shown here is derived from an EMBL/GenBank/DDBJ whole genome shotgun (WGS) entry which is preliminary data.</text>
</comment>
<evidence type="ECO:0000313" key="2">
    <source>
        <dbReference type="Proteomes" id="UP001054945"/>
    </source>
</evidence>
<dbReference type="AlphaFoldDB" id="A0AAV4N2I2"/>
<dbReference type="Proteomes" id="UP001054945">
    <property type="component" value="Unassembled WGS sequence"/>
</dbReference>
<name>A0AAV4N2I2_CAEEX</name>
<proteinExistence type="predicted"/>
<evidence type="ECO:0008006" key="3">
    <source>
        <dbReference type="Google" id="ProtNLM"/>
    </source>
</evidence>
<gene>
    <name evidence="1" type="primary">AVEN_143123_1</name>
    <name evidence="1" type="ORF">CEXT_537061</name>
</gene>